<feature type="region of interest" description="Disordered" evidence="2">
    <location>
        <begin position="82"/>
        <end position="199"/>
    </location>
</feature>
<dbReference type="Pfam" id="PF00735">
    <property type="entry name" value="Septin"/>
    <property type="match status" value="1"/>
</dbReference>
<gene>
    <name evidence="4" type="ORF">F503_05265</name>
</gene>
<dbReference type="eggNOG" id="KOG2655">
    <property type="taxonomic scope" value="Eukaryota"/>
</dbReference>
<feature type="region of interest" description="Disordered" evidence="2">
    <location>
        <begin position="814"/>
        <end position="838"/>
    </location>
</feature>
<dbReference type="VEuPathDB" id="FungiDB:F503_05265"/>
<feature type="region of interest" description="Disordered" evidence="2">
    <location>
        <begin position="1"/>
        <end position="46"/>
    </location>
</feature>
<feature type="compositionally biased region" description="Low complexity" evidence="2">
    <location>
        <begin position="818"/>
        <end position="838"/>
    </location>
</feature>
<evidence type="ECO:0000259" key="3">
    <source>
        <dbReference type="PROSITE" id="PS51719"/>
    </source>
</evidence>
<feature type="domain" description="Septin-type G" evidence="3">
    <location>
        <begin position="318"/>
        <end position="651"/>
    </location>
</feature>
<feature type="compositionally biased region" description="Low complexity" evidence="2">
    <location>
        <begin position="183"/>
        <end position="199"/>
    </location>
</feature>
<reference evidence="4 5" key="1">
    <citation type="journal article" date="2013" name="BMC Genomics">
        <title>The genome and transcriptome of the pine saprophyte Ophiostoma piceae, and a comparison with the bark beetle-associated pine pathogen Grosmannia clavigera.</title>
        <authorList>
            <person name="Haridas S."/>
            <person name="Wang Y."/>
            <person name="Lim L."/>
            <person name="Massoumi Alamouti S."/>
            <person name="Jackman S."/>
            <person name="Docking R."/>
            <person name="Robertson G."/>
            <person name="Birol I."/>
            <person name="Bohlmann J."/>
            <person name="Breuil C."/>
        </authorList>
    </citation>
    <scope>NUCLEOTIDE SEQUENCE [LARGE SCALE GENOMIC DNA]</scope>
    <source>
        <strain evidence="4 5">UAMH 11346</strain>
    </source>
</reference>
<protein>
    <submittedName>
        <fullName evidence="4">Heat shock protein</fullName>
    </submittedName>
</protein>
<name>S3D9I6_OPHP1</name>
<dbReference type="SUPFAM" id="SSF52540">
    <property type="entry name" value="P-loop containing nucleoside triphosphate hydrolases"/>
    <property type="match status" value="1"/>
</dbReference>
<feature type="region of interest" description="Disordered" evidence="2">
    <location>
        <begin position="383"/>
        <end position="403"/>
    </location>
</feature>
<proteinExistence type="inferred from homology"/>
<dbReference type="InterPro" id="IPR027417">
    <property type="entry name" value="P-loop_NTPase"/>
</dbReference>
<dbReference type="Pfam" id="PF20571">
    <property type="entry name" value="DUF6780"/>
    <property type="match status" value="1"/>
</dbReference>
<keyword evidence="5" id="KW-1185">Reference proteome</keyword>
<dbReference type="OrthoDB" id="4150765at2759"/>
<keyword evidence="1" id="KW-0342">GTP-binding</keyword>
<dbReference type="Gene3D" id="3.40.50.300">
    <property type="entry name" value="P-loop containing nucleotide triphosphate hydrolases"/>
    <property type="match status" value="1"/>
</dbReference>
<dbReference type="HOGENOM" id="CLU_018628_0_0_1"/>
<dbReference type="PANTHER" id="PTHR18884">
    <property type="entry name" value="SEPTIN"/>
    <property type="match status" value="1"/>
</dbReference>
<dbReference type="InterPro" id="IPR046707">
    <property type="entry name" value="DUF6780"/>
</dbReference>
<keyword evidence="4" id="KW-0346">Stress response</keyword>
<feature type="compositionally biased region" description="Low complexity" evidence="2">
    <location>
        <begin position="89"/>
        <end position="122"/>
    </location>
</feature>
<accession>S3D9I6</accession>
<organism evidence="4 5">
    <name type="scientific">Ophiostoma piceae (strain UAMH 11346)</name>
    <name type="common">Sap stain fungus</name>
    <dbReference type="NCBI Taxonomy" id="1262450"/>
    <lineage>
        <taxon>Eukaryota</taxon>
        <taxon>Fungi</taxon>
        <taxon>Dikarya</taxon>
        <taxon>Ascomycota</taxon>
        <taxon>Pezizomycotina</taxon>
        <taxon>Sordariomycetes</taxon>
        <taxon>Sordariomycetidae</taxon>
        <taxon>Ophiostomatales</taxon>
        <taxon>Ophiostomataceae</taxon>
        <taxon>Ophiostoma</taxon>
    </lineage>
</organism>
<dbReference type="AlphaFoldDB" id="S3D9I6"/>
<keyword evidence="1" id="KW-0547">Nucleotide-binding</keyword>
<comment type="similarity">
    <text evidence="1">Belongs to the TRAFAC class TrmE-Era-EngA-EngB-Septin-like GTPase superfamily. Septin GTPase family.</text>
</comment>
<evidence type="ECO:0000313" key="5">
    <source>
        <dbReference type="Proteomes" id="UP000016923"/>
    </source>
</evidence>
<evidence type="ECO:0000256" key="1">
    <source>
        <dbReference type="RuleBase" id="RU004560"/>
    </source>
</evidence>
<evidence type="ECO:0000313" key="4">
    <source>
        <dbReference type="EMBL" id="EPE10170.1"/>
    </source>
</evidence>
<sequence>MRPSDAFVRPRPVAAVDSDATATQLTSGTSGPVGNTINSSVGGPGSTTAPMMTYFLADENDMDAALEAAGRDAESFKTAIQSARHIRGKAAAPAHTHTSAPKTAAPAPTHSSESPQPEQSRPAQPPRPATPEAQTQHAQHGHAHSRSASSISHPSGPLSSIPPPFSPMFSQSGSTSLFGTPGPASLSAMSSPSSRRNSLSSSFMIDDHLSSGGIDATSHREAGSDIESSIEAGRLAGGASFASSLGTSSRADNDAHSEADFGRDSAAAAASLLLSSLSSAGLSTVENSRMMDSGSAPQLVMPSIKMPSRRPFTDAGKSMGRLKVLLAGDTGLGKTSLIKAIVQSCPHIVHVDHISSPPFSLGTSRRLSAATVTAASDTANISQSTIRARRKSSRSSQPDLSTTQISEIYASTKPYPIWWNELSDSRGPRRRKSLGDNVLDRNICFVDTPGFTCSASPMDIIMPVVEHVESQLHKLCSNSLSDADLVGLVSGDGGTSVDVVLYLISDSLKPADIEFLRHLTPLTNVIPLLAQADLLHSEKDVAGAKERIARQLHEANIKPFVFTVPTDDRELALALPASSGLPQPYAVSSANGSDHDVMDASLLMSPDYVQPLVSTDLALLVEQVFCPDGVSRLKHAAARKFAQWRKPSVAEDGSADRVSNDYALRPQSLYRPLNLAGGSRNELGIFSGSANALGPGILTAPLGAPSSFALARITDHTQREEQVAQIRLATWAAELQRSLDNERAHFEKLARSERAIWLTERLSECVKDGTLVAVSPAAENAVNAATILQQQQQAAENALAVPIRKQQTTKFKKSGRRSMWAGASATSSSSSKLSLPSSFSHEDPLGLLEVTAGLRARSLFVLEVLGSLSVLGGVALWMTNHNYHLQFYEWAVEEWTKLWNGES</sequence>
<feature type="compositionally biased region" description="Polar residues" evidence="2">
    <location>
        <begin position="20"/>
        <end position="46"/>
    </location>
</feature>
<feature type="compositionally biased region" description="Polar residues" evidence="2">
    <location>
        <begin position="394"/>
        <end position="403"/>
    </location>
</feature>
<dbReference type="EMBL" id="KE148146">
    <property type="protein sequence ID" value="EPE10170.1"/>
    <property type="molecule type" value="Genomic_DNA"/>
</dbReference>
<dbReference type="PROSITE" id="PS51719">
    <property type="entry name" value="G_SEPTIN"/>
    <property type="match status" value="1"/>
</dbReference>
<dbReference type="STRING" id="1262450.S3D9I6"/>
<dbReference type="GO" id="GO:0005525">
    <property type="term" value="F:GTP binding"/>
    <property type="evidence" value="ECO:0007669"/>
    <property type="project" value="UniProtKB-KW"/>
</dbReference>
<evidence type="ECO:0000256" key="2">
    <source>
        <dbReference type="SAM" id="MobiDB-lite"/>
    </source>
</evidence>
<dbReference type="Proteomes" id="UP000016923">
    <property type="component" value="Unassembled WGS sequence"/>
</dbReference>
<feature type="compositionally biased region" description="Low complexity" evidence="2">
    <location>
        <begin position="146"/>
        <end position="159"/>
    </location>
</feature>
<dbReference type="InterPro" id="IPR030379">
    <property type="entry name" value="G_SEPTIN_dom"/>
</dbReference>